<dbReference type="RefSeq" id="WP_006287487.1">
    <property type="nucleotide sequence ID" value="NZ_BALG01000253.1"/>
</dbReference>
<reference evidence="1 2" key="1">
    <citation type="submission" date="2012-10" db="EMBL/GenBank/DDBJ databases">
        <title>Draft Genome Sequence of Paenibacillus popilliae ATCC 14706T.</title>
        <authorList>
            <person name="Iiyama K."/>
            <person name="Mori K."/>
            <person name="Mon H."/>
            <person name="Chieda Y."/>
            <person name="Lee J.M."/>
            <person name="Kusakabe T."/>
            <person name="Tashiro K."/>
            <person name="Asano S."/>
            <person name="Yasunaga-Aoki C."/>
            <person name="Shimizu S."/>
        </authorList>
    </citation>
    <scope>NUCLEOTIDE SEQUENCE [LARGE SCALE GENOMIC DNA]</scope>
    <source>
        <strain evidence="1 2">ATCC 14706</strain>
    </source>
</reference>
<evidence type="ECO:0000313" key="2">
    <source>
        <dbReference type="Proteomes" id="UP000029453"/>
    </source>
</evidence>
<sequence>MYPNKDASIDELLLKINELRQELLRAVVKGLADDEVIKRSQELDVYIVEVQRKLANRER</sequence>
<gene>
    <name evidence="1" type="ORF">PPOP_3181</name>
</gene>
<keyword evidence="2" id="KW-1185">Reference proteome</keyword>
<dbReference type="SUPFAM" id="SSF140500">
    <property type="entry name" value="BAS1536-like"/>
    <property type="match status" value="1"/>
</dbReference>
<dbReference type="EMBL" id="BALG01000253">
    <property type="protein sequence ID" value="GAC43781.1"/>
    <property type="molecule type" value="Genomic_DNA"/>
</dbReference>
<accession>M9LR96</accession>
<dbReference type="InterPro" id="IPR037208">
    <property type="entry name" value="Spo0E-like_sf"/>
</dbReference>
<dbReference type="GO" id="GO:0043937">
    <property type="term" value="P:regulation of sporulation"/>
    <property type="evidence" value="ECO:0007669"/>
    <property type="project" value="InterPro"/>
</dbReference>
<dbReference type="Gene3D" id="4.10.280.10">
    <property type="entry name" value="Helix-loop-helix DNA-binding domain"/>
    <property type="match status" value="1"/>
</dbReference>
<dbReference type="InterPro" id="IPR018540">
    <property type="entry name" value="Spo0E-like"/>
</dbReference>
<protein>
    <submittedName>
        <fullName evidence="1">FOG: CheY-like receiver</fullName>
    </submittedName>
</protein>
<name>M9LR96_PAEPP</name>
<dbReference type="InterPro" id="IPR036638">
    <property type="entry name" value="HLH_DNA-bd_sf"/>
</dbReference>
<dbReference type="AlphaFoldDB" id="M9LR96"/>
<dbReference type="Pfam" id="PF09388">
    <property type="entry name" value="SpoOE-like"/>
    <property type="match status" value="1"/>
</dbReference>
<evidence type="ECO:0000313" key="1">
    <source>
        <dbReference type="EMBL" id="GAC43781.1"/>
    </source>
</evidence>
<dbReference type="GO" id="GO:0046983">
    <property type="term" value="F:protein dimerization activity"/>
    <property type="evidence" value="ECO:0007669"/>
    <property type="project" value="InterPro"/>
</dbReference>
<proteinExistence type="predicted"/>
<dbReference type="Proteomes" id="UP000029453">
    <property type="component" value="Unassembled WGS sequence"/>
</dbReference>
<organism evidence="1 2">
    <name type="scientific">Paenibacillus popilliae ATCC 14706</name>
    <dbReference type="NCBI Taxonomy" id="1212764"/>
    <lineage>
        <taxon>Bacteria</taxon>
        <taxon>Bacillati</taxon>
        <taxon>Bacillota</taxon>
        <taxon>Bacilli</taxon>
        <taxon>Bacillales</taxon>
        <taxon>Paenibacillaceae</taxon>
        <taxon>Paenibacillus</taxon>
    </lineage>
</organism>
<comment type="caution">
    <text evidence="1">The sequence shown here is derived from an EMBL/GenBank/DDBJ whole genome shotgun (WGS) entry which is preliminary data.</text>
</comment>